<organism evidence="2 3">
    <name type="scientific">Eumeta variegata</name>
    <name type="common">Bagworm moth</name>
    <name type="synonym">Eumeta japonica</name>
    <dbReference type="NCBI Taxonomy" id="151549"/>
    <lineage>
        <taxon>Eukaryota</taxon>
        <taxon>Metazoa</taxon>
        <taxon>Ecdysozoa</taxon>
        <taxon>Arthropoda</taxon>
        <taxon>Hexapoda</taxon>
        <taxon>Insecta</taxon>
        <taxon>Pterygota</taxon>
        <taxon>Neoptera</taxon>
        <taxon>Endopterygota</taxon>
        <taxon>Lepidoptera</taxon>
        <taxon>Glossata</taxon>
        <taxon>Ditrysia</taxon>
        <taxon>Tineoidea</taxon>
        <taxon>Psychidae</taxon>
        <taxon>Oiketicinae</taxon>
        <taxon>Eumeta</taxon>
    </lineage>
</organism>
<dbReference type="AlphaFoldDB" id="A0A4C1TCY2"/>
<comment type="caution">
    <text evidence="2">The sequence shown here is derived from an EMBL/GenBank/DDBJ whole genome shotgun (WGS) entry which is preliminary data.</text>
</comment>
<dbReference type="Proteomes" id="UP000299102">
    <property type="component" value="Unassembled WGS sequence"/>
</dbReference>
<accession>A0A4C1TCY2</accession>
<gene>
    <name evidence="2" type="ORF">EVAR_92941_1</name>
</gene>
<reference evidence="2 3" key="1">
    <citation type="journal article" date="2019" name="Commun. Biol.">
        <title>The bagworm genome reveals a unique fibroin gene that provides high tensile strength.</title>
        <authorList>
            <person name="Kono N."/>
            <person name="Nakamura H."/>
            <person name="Ohtoshi R."/>
            <person name="Tomita M."/>
            <person name="Numata K."/>
            <person name="Arakawa K."/>
        </authorList>
    </citation>
    <scope>NUCLEOTIDE SEQUENCE [LARGE SCALE GENOMIC DNA]</scope>
</reference>
<sequence length="87" mass="9128">MCLKDSSSTIPVGHSWGKRGSVRAIDTPQHAARDGSVNMSNPHVLTATLGSSATAQGAGLMMELEGGQRNSVIKRRIPSNFASFDSS</sequence>
<feature type="region of interest" description="Disordered" evidence="1">
    <location>
        <begin position="1"/>
        <end position="23"/>
    </location>
</feature>
<dbReference type="OrthoDB" id="7472990at2759"/>
<evidence type="ECO:0000313" key="3">
    <source>
        <dbReference type="Proteomes" id="UP000299102"/>
    </source>
</evidence>
<dbReference type="EMBL" id="BGZK01000046">
    <property type="protein sequence ID" value="GBP11440.1"/>
    <property type="molecule type" value="Genomic_DNA"/>
</dbReference>
<proteinExistence type="predicted"/>
<feature type="compositionally biased region" description="Polar residues" evidence="1">
    <location>
        <begin position="1"/>
        <end position="10"/>
    </location>
</feature>
<protein>
    <submittedName>
        <fullName evidence="2">Uncharacterized protein</fullName>
    </submittedName>
</protein>
<name>A0A4C1TCY2_EUMVA</name>
<evidence type="ECO:0000256" key="1">
    <source>
        <dbReference type="SAM" id="MobiDB-lite"/>
    </source>
</evidence>
<keyword evidence="3" id="KW-1185">Reference proteome</keyword>
<evidence type="ECO:0000313" key="2">
    <source>
        <dbReference type="EMBL" id="GBP11440.1"/>
    </source>
</evidence>